<feature type="non-terminal residue" evidence="1">
    <location>
        <position position="1"/>
    </location>
</feature>
<dbReference type="Proteomes" id="UP000708208">
    <property type="component" value="Unassembled WGS sequence"/>
</dbReference>
<organism evidence="1 2">
    <name type="scientific">Allacma fusca</name>
    <dbReference type="NCBI Taxonomy" id="39272"/>
    <lineage>
        <taxon>Eukaryota</taxon>
        <taxon>Metazoa</taxon>
        <taxon>Ecdysozoa</taxon>
        <taxon>Arthropoda</taxon>
        <taxon>Hexapoda</taxon>
        <taxon>Collembola</taxon>
        <taxon>Symphypleona</taxon>
        <taxon>Sminthuridae</taxon>
        <taxon>Allacma</taxon>
    </lineage>
</organism>
<evidence type="ECO:0000313" key="2">
    <source>
        <dbReference type="Proteomes" id="UP000708208"/>
    </source>
</evidence>
<comment type="caution">
    <text evidence="1">The sequence shown here is derived from an EMBL/GenBank/DDBJ whole genome shotgun (WGS) entry which is preliminary data.</text>
</comment>
<sequence>MEGIMASWESSSDSFEYQVWIKNKYPEYEQEGRNNPIIIINQDY</sequence>
<dbReference type="EMBL" id="CAJVCH010039028">
    <property type="protein sequence ID" value="CAG7716496.1"/>
    <property type="molecule type" value="Genomic_DNA"/>
</dbReference>
<proteinExistence type="predicted"/>
<gene>
    <name evidence="1" type="ORF">AFUS01_LOCUS6003</name>
</gene>
<protein>
    <submittedName>
        <fullName evidence="1">Uncharacterized protein</fullName>
    </submittedName>
</protein>
<evidence type="ECO:0000313" key="1">
    <source>
        <dbReference type="EMBL" id="CAG7716496.1"/>
    </source>
</evidence>
<dbReference type="AlphaFoldDB" id="A0A8J2J9R4"/>
<accession>A0A8J2J9R4</accession>
<keyword evidence="2" id="KW-1185">Reference proteome</keyword>
<reference evidence="1" key="1">
    <citation type="submission" date="2021-06" db="EMBL/GenBank/DDBJ databases">
        <authorList>
            <person name="Hodson N. C."/>
            <person name="Mongue J. A."/>
            <person name="Jaron S. K."/>
        </authorList>
    </citation>
    <scope>NUCLEOTIDE SEQUENCE</scope>
</reference>
<name>A0A8J2J9R4_9HEXA</name>